<accession>A0ABR1JHN3</accession>
<evidence type="ECO:0000313" key="1">
    <source>
        <dbReference type="EMBL" id="KAK7461315.1"/>
    </source>
</evidence>
<dbReference type="EMBL" id="JBANRG010000013">
    <property type="protein sequence ID" value="KAK7461315.1"/>
    <property type="molecule type" value="Genomic_DNA"/>
</dbReference>
<protein>
    <recommendedName>
        <fullName evidence="3">F-box domain-containing protein</fullName>
    </recommendedName>
</protein>
<organism evidence="1 2">
    <name type="scientific">Marasmiellus scandens</name>
    <dbReference type="NCBI Taxonomy" id="2682957"/>
    <lineage>
        <taxon>Eukaryota</taxon>
        <taxon>Fungi</taxon>
        <taxon>Dikarya</taxon>
        <taxon>Basidiomycota</taxon>
        <taxon>Agaricomycotina</taxon>
        <taxon>Agaricomycetes</taxon>
        <taxon>Agaricomycetidae</taxon>
        <taxon>Agaricales</taxon>
        <taxon>Marasmiineae</taxon>
        <taxon>Omphalotaceae</taxon>
        <taxon>Marasmiellus</taxon>
    </lineage>
</organism>
<proteinExistence type="predicted"/>
<sequence length="455" mass="50943">MSISVPMLVLSQICSQWRNIAISTASLWSSINVDLCSSGKGRGQPHALVELYIARSKSNPLSIWLRTRPCPSERTRVSSIPLNELFILRLLLGTHDRWQHVRLDLYAAYVLVPFGDADAQSHTPRFPLVENLDLLLTNFDSDEEPPSSHKDDGWLNVLVKEAPALHNLTFSGIDYPWITSMQFPYNQITSLHFDSRTAITLSSVFQLFTRLEHLSTADPGIVPTGSPFSARSDTLKSLVVIVYTWQATCTLLSGLHLPSLYSLELILEVRAVKGEKDMGHLTRALKTMLQQSSCVLRSFVTRLAFNCHELPQIIALMPSITDLSIHVVFDPPDCIEQFFSILTSSNKTEPGMLVLPLLKNLQVWIVAIPLTSNGYASPLPDPEYIITMVDSRRDLPLDNNNDGIITTRSPCLAELSSIAFRIFSERLGDSFCSILKERLQVHMKRGLTVIAREGY</sequence>
<evidence type="ECO:0008006" key="3">
    <source>
        <dbReference type="Google" id="ProtNLM"/>
    </source>
</evidence>
<gene>
    <name evidence="1" type="ORF">VKT23_008494</name>
</gene>
<name>A0ABR1JHN3_9AGAR</name>
<reference evidence="1 2" key="1">
    <citation type="submission" date="2024-01" db="EMBL/GenBank/DDBJ databases">
        <title>A draft genome for the cacao thread blight pathogen Marasmiellus scandens.</title>
        <authorList>
            <person name="Baruah I.K."/>
            <person name="Leung J."/>
            <person name="Bukari Y."/>
            <person name="Amoako-Attah I."/>
            <person name="Meinhardt L.W."/>
            <person name="Bailey B.A."/>
            <person name="Cohen S.P."/>
        </authorList>
    </citation>
    <scope>NUCLEOTIDE SEQUENCE [LARGE SCALE GENOMIC DNA]</scope>
    <source>
        <strain evidence="1 2">GH-19</strain>
    </source>
</reference>
<dbReference type="Proteomes" id="UP001498398">
    <property type="component" value="Unassembled WGS sequence"/>
</dbReference>
<evidence type="ECO:0000313" key="2">
    <source>
        <dbReference type="Proteomes" id="UP001498398"/>
    </source>
</evidence>
<comment type="caution">
    <text evidence="1">The sequence shown here is derived from an EMBL/GenBank/DDBJ whole genome shotgun (WGS) entry which is preliminary data.</text>
</comment>
<keyword evidence="2" id="KW-1185">Reference proteome</keyword>